<evidence type="ECO:0008006" key="3">
    <source>
        <dbReference type="Google" id="ProtNLM"/>
    </source>
</evidence>
<evidence type="ECO:0000313" key="2">
    <source>
        <dbReference type="Proteomes" id="UP000027451"/>
    </source>
</evidence>
<dbReference type="AlphaFoldDB" id="A0A656QHG5"/>
<accession>A0A656QHG5</accession>
<keyword evidence="2" id="KW-1185">Reference proteome</keyword>
<evidence type="ECO:0000313" key="1">
    <source>
        <dbReference type="EMBL" id="KDR29739.1"/>
    </source>
</evidence>
<protein>
    <recommendedName>
        <fullName evidence="3">Replication protein O</fullName>
    </recommendedName>
</protein>
<sequence>MDVLDMRIAQLSVAGEALSRLKNSEPSSAVADQEALDEYACDRSNLPWVIFRAAHRATHTKALPARARALLAALARTVDASRPFAPIFARRELLTGRAQQSMRTFYRSMDDLEGAGFIIRPPQTRYGAAGLFGRAYIHLTQKAAALLGLVDVADATTTKPAQHRESASDAQAGFSDGHPSVTVADGAIYKDLLPNTQKRQPGRLPADLQRLVPLGFREFLIFKLMREAKAHGKLLSDVVEASWAPLQRATHPISYLRTLLRVPVDFAYRARSQREAHVQQQIERTTSARTDEVVGGLAGRSFVSRDGLRRYRVSDDARSIVICHRDEPHPRVHAGTWQKDFVAAFEAGHILLDDKDRFGSHVDFPTPLAAGPIDLQRASEARLSDIKALLRLKSVGGTPSAKPRDVARPMLKDKSAIAPLSSLLQAVLRAAPSTNFRDSPGTSSC</sequence>
<proteinExistence type="predicted"/>
<dbReference type="Proteomes" id="UP000027451">
    <property type="component" value="Unassembled WGS sequence"/>
</dbReference>
<reference evidence="1 2" key="1">
    <citation type="submission" date="2014-03" db="EMBL/GenBank/DDBJ databases">
        <title>Draft Genome Sequences of Four Burkholderia Strains.</title>
        <authorList>
            <person name="Liu X.Y."/>
            <person name="Li C.X."/>
            <person name="Xu J.H."/>
        </authorList>
    </citation>
    <scope>NUCLEOTIDE SEQUENCE [LARGE SCALE GENOMIC DNA]</scope>
    <source>
        <strain evidence="1 2">OP-1</strain>
    </source>
</reference>
<gene>
    <name evidence="1" type="ORF">BG60_06610</name>
</gene>
<dbReference type="OrthoDB" id="9123936at2"/>
<name>A0A656QHG5_9BURK</name>
<organism evidence="1 2">
    <name type="scientific">Caballeronia zhejiangensis</name>
    <dbReference type="NCBI Taxonomy" id="871203"/>
    <lineage>
        <taxon>Bacteria</taxon>
        <taxon>Pseudomonadati</taxon>
        <taxon>Pseudomonadota</taxon>
        <taxon>Betaproteobacteria</taxon>
        <taxon>Burkholderiales</taxon>
        <taxon>Burkholderiaceae</taxon>
        <taxon>Caballeronia</taxon>
    </lineage>
</organism>
<comment type="caution">
    <text evidence="1">The sequence shown here is derived from an EMBL/GenBank/DDBJ whole genome shotgun (WGS) entry which is preliminary data.</text>
</comment>
<dbReference type="EMBL" id="JFHD01000012">
    <property type="protein sequence ID" value="KDR29739.1"/>
    <property type="molecule type" value="Genomic_DNA"/>
</dbReference>